<dbReference type="RefSeq" id="WP_094131574.1">
    <property type="nucleotide sequence ID" value="NZ_CP040790.1"/>
</dbReference>
<dbReference type="Proteomes" id="UP000215316">
    <property type="component" value="Unassembled WGS sequence"/>
</dbReference>
<feature type="compositionally biased region" description="Basic and acidic residues" evidence="1">
    <location>
        <begin position="143"/>
        <end position="153"/>
    </location>
</feature>
<dbReference type="EMBL" id="MZMQ01000002">
    <property type="protein sequence ID" value="OQJ61445.1"/>
    <property type="molecule type" value="Genomic_DNA"/>
</dbReference>
<dbReference type="GO" id="GO:0016887">
    <property type="term" value="F:ATP hydrolysis activity"/>
    <property type="evidence" value="ECO:0007669"/>
    <property type="project" value="TreeGrafter"/>
</dbReference>
<dbReference type="OrthoDB" id="4640801at2"/>
<accession>A0A225CCH8</accession>
<feature type="compositionally biased region" description="Low complexity" evidence="1">
    <location>
        <begin position="93"/>
        <end position="104"/>
    </location>
</feature>
<comment type="caution">
    <text evidence="2">The sequence shown here is derived from an EMBL/GenBank/DDBJ whole genome shotgun (WGS) entry which is preliminary data.</text>
</comment>
<name>A0A225CCH8_9MICO</name>
<keyword evidence="3" id="KW-1185">Reference proteome</keyword>
<feature type="region of interest" description="Disordered" evidence="1">
    <location>
        <begin position="83"/>
        <end position="112"/>
    </location>
</feature>
<dbReference type="PANTHER" id="PTHR43384:SF14">
    <property type="entry name" value="ESX-1 SECRETION-ASSOCIATED PROTEIN ESPI"/>
    <property type="match status" value="1"/>
</dbReference>
<dbReference type="InterPro" id="IPR050625">
    <property type="entry name" value="ParA/MinD_ATPase"/>
</dbReference>
<dbReference type="GO" id="GO:0009898">
    <property type="term" value="C:cytoplasmic side of plasma membrane"/>
    <property type="evidence" value="ECO:0007669"/>
    <property type="project" value="TreeGrafter"/>
</dbReference>
<feature type="compositionally biased region" description="Low complexity" evidence="1">
    <location>
        <begin position="1"/>
        <end position="31"/>
    </location>
</feature>
<evidence type="ECO:0000313" key="3">
    <source>
        <dbReference type="Proteomes" id="UP000215316"/>
    </source>
</evidence>
<feature type="region of interest" description="Disordered" evidence="1">
    <location>
        <begin position="131"/>
        <end position="174"/>
    </location>
</feature>
<dbReference type="InterPro" id="IPR027417">
    <property type="entry name" value="P-loop_NTPase"/>
</dbReference>
<sequence length="458" mass="48687">MTTTTAPAPAPAPEVTVTAGADGTGTLTIDGTPRELRGDSLQGVVGAALDAIVQELVKPAGHPVLITANDPSGSYRLLVDVDGTVSPVPDEPAPTAAHAETAQEAADEEPRPADAGAVLDVDHDDEHLAELGADEAAQPERAPQTRREARLSARDFVQSQPTPKAAPAREGWRGGANRAGFGMLRLAPGTLELTRRGWRSSVQRGIAGHKTIVVVGEKGGVSKTTTTYLLSAVLGRVRGGTILAWDNNEYNGSLGGRAYEAHHDHTARDLLGHIDTFTDQAHQADLVNFVRPQRDNKFDVLASQNAVGNTRVIEADEFRKLYTALTRFYRLIIVDTGNNSEASTWRAAVESADQLVLTSLVKEDSAVKIASLADKLDATGLGDKLANAVTLINHNSPINYPDLEQRLHDHMAQRTRQVVTVPFDKGLDAGAGIEYDSLTAASKEAWLAATAAVIDGLR</sequence>
<feature type="region of interest" description="Disordered" evidence="1">
    <location>
        <begin position="1"/>
        <end position="35"/>
    </location>
</feature>
<protein>
    <submittedName>
        <fullName evidence="2">Uncharacterized protein</fullName>
    </submittedName>
</protein>
<dbReference type="GO" id="GO:0005524">
    <property type="term" value="F:ATP binding"/>
    <property type="evidence" value="ECO:0007669"/>
    <property type="project" value="TreeGrafter"/>
</dbReference>
<dbReference type="SUPFAM" id="SSF52540">
    <property type="entry name" value="P-loop containing nucleoside triphosphate hydrolases"/>
    <property type="match status" value="1"/>
</dbReference>
<gene>
    <name evidence="2" type="ORF">B5P24_15625</name>
</gene>
<organism evidence="2 3">
    <name type="scientific">Clavibacter tessellarius</name>
    <dbReference type="NCBI Taxonomy" id="31965"/>
    <lineage>
        <taxon>Bacteria</taxon>
        <taxon>Bacillati</taxon>
        <taxon>Actinomycetota</taxon>
        <taxon>Actinomycetes</taxon>
        <taxon>Micrococcales</taxon>
        <taxon>Microbacteriaceae</taxon>
        <taxon>Clavibacter</taxon>
    </lineage>
</organism>
<dbReference type="Gene3D" id="3.40.50.300">
    <property type="entry name" value="P-loop containing nucleotide triphosphate hydrolases"/>
    <property type="match status" value="1"/>
</dbReference>
<dbReference type="PANTHER" id="PTHR43384">
    <property type="entry name" value="SEPTUM SITE-DETERMINING PROTEIN MIND HOMOLOG, CHLOROPLASTIC-RELATED"/>
    <property type="match status" value="1"/>
</dbReference>
<reference evidence="2" key="1">
    <citation type="submission" date="2017-08" db="EMBL/GenBank/DDBJ databases">
        <title>Genomes of multiple Clavibacter strains from different subspecies.</title>
        <authorList>
            <person name="Yuan X.-K."/>
            <person name="Li X.-S."/>
            <person name="Nie J."/>
            <person name="De Boer S.H."/>
        </authorList>
    </citation>
    <scope>NUCLEOTIDE SEQUENCE [LARGE SCALE GENOMIC DNA]</scope>
    <source>
        <strain evidence="2">ATCC 33566</strain>
    </source>
</reference>
<dbReference type="AlphaFoldDB" id="A0A225CCH8"/>
<dbReference type="GO" id="GO:0005829">
    <property type="term" value="C:cytosol"/>
    <property type="evidence" value="ECO:0007669"/>
    <property type="project" value="TreeGrafter"/>
</dbReference>
<evidence type="ECO:0000256" key="1">
    <source>
        <dbReference type="SAM" id="MobiDB-lite"/>
    </source>
</evidence>
<evidence type="ECO:0000313" key="2">
    <source>
        <dbReference type="EMBL" id="OQJ61445.1"/>
    </source>
</evidence>
<proteinExistence type="predicted"/>
<dbReference type="GO" id="GO:0051782">
    <property type="term" value="P:negative regulation of cell division"/>
    <property type="evidence" value="ECO:0007669"/>
    <property type="project" value="TreeGrafter"/>
</dbReference>